<evidence type="ECO:0000313" key="3">
    <source>
        <dbReference type="Proteomes" id="UP000185494"/>
    </source>
</evidence>
<dbReference type="STRING" id="257708.RGI145_10630"/>
<evidence type="ECO:0000313" key="2">
    <source>
        <dbReference type="EMBL" id="APT57483.1"/>
    </source>
</evidence>
<dbReference type="PANTHER" id="PTHR42928">
    <property type="entry name" value="TRICARBOXYLATE-BINDING PROTEIN"/>
    <property type="match status" value="1"/>
</dbReference>
<comment type="similarity">
    <text evidence="1">Belongs to the UPF0065 (bug) family.</text>
</comment>
<dbReference type="KEGG" id="rgi:RGI145_10630"/>
<dbReference type="InterPro" id="IPR005064">
    <property type="entry name" value="BUG"/>
</dbReference>
<dbReference type="PANTHER" id="PTHR42928:SF5">
    <property type="entry name" value="BLR1237 PROTEIN"/>
    <property type="match status" value="1"/>
</dbReference>
<organism evidence="2 3">
    <name type="scientific">Roseomonas gilardii</name>
    <dbReference type="NCBI Taxonomy" id="257708"/>
    <lineage>
        <taxon>Bacteria</taxon>
        <taxon>Pseudomonadati</taxon>
        <taxon>Pseudomonadota</taxon>
        <taxon>Alphaproteobacteria</taxon>
        <taxon>Acetobacterales</taxon>
        <taxon>Roseomonadaceae</taxon>
        <taxon>Roseomonas</taxon>
    </lineage>
</organism>
<dbReference type="PROSITE" id="PS51318">
    <property type="entry name" value="TAT"/>
    <property type="match status" value="1"/>
</dbReference>
<proteinExistence type="inferred from homology"/>
<dbReference type="Gene3D" id="3.40.190.10">
    <property type="entry name" value="Periplasmic binding protein-like II"/>
    <property type="match status" value="1"/>
</dbReference>
<dbReference type="EMBL" id="CP015583">
    <property type="protein sequence ID" value="APT57483.1"/>
    <property type="molecule type" value="Genomic_DNA"/>
</dbReference>
<sequence>MPPHPATGLATPLLTAAPRRRLLLGLAAGLAAGLATPFLARAHPAEPVTEVTLLTGGAEGGPTDLWLRAFAPFLERHLPHRAVSVSNRPEASRAQLLVTIASAPANGRSLGYAVTPDIFAQPGTGRASGLLKRLRLLGAVAEDPLVLVAPPETSLASLQREREPQTLALPPQGSTAALATPALQEHLPLAPLNFPSAAAARQATLSGNVSAALVRLSDAIAALQESRLAALGLALAERCALLPETPTLGERGIPLVASARRGFVLPAGTPDAVAAPLAAALAKVVADPEYVAQANASGILPGFLDEADWTRLVRQQLAALKL</sequence>
<accession>A0A1L7AFD7</accession>
<dbReference type="Gene3D" id="3.40.190.150">
    <property type="entry name" value="Bordetella uptake gene, domain 1"/>
    <property type="match status" value="1"/>
</dbReference>
<evidence type="ECO:0008006" key="4">
    <source>
        <dbReference type="Google" id="ProtNLM"/>
    </source>
</evidence>
<dbReference type="InterPro" id="IPR006311">
    <property type="entry name" value="TAT_signal"/>
</dbReference>
<dbReference type="eggNOG" id="COG3181">
    <property type="taxonomic scope" value="Bacteria"/>
</dbReference>
<dbReference type="InterPro" id="IPR042100">
    <property type="entry name" value="Bug_dom1"/>
</dbReference>
<reference evidence="2 3" key="1">
    <citation type="submission" date="2016-05" db="EMBL/GenBank/DDBJ databases">
        <title>Complete Genome and Methylome Analysis of Psychrotrophic Bacterial Isolates from Antarctic Lake Untersee.</title>
        <authorList>
            <person name="Fomenkov A."/>
            <person name="Akimov V.N."/>
            <person name="Vasilyeva L.V."/>
            <person name="Andersen D."/>
            <person name="Vincze T."/>
            <person name="Roberts R.J."/>
        </authorList>
    </citation>
    <scope>NUCLEOTIDE SEQUENCE [LARGE SCALE GENOMIC DNA]</scope>
    <source>
        <strain evidence="2 3">U14-5</strain>
    </source>
</reference>
<gene>
    <name evidence="2" type="ORF">RGI145_10630</name>
</gene>
<dbReference type="Proteomes" id="UP000185494">
    <property type="component" value="Chromosome 1"/>
</dbReference>
<name>A0A1L7AFD7_9PROT</name>
<dbReference type="SUPFAM" id="SSF53850">
    <property type="entry name" value="Periplasmic binding protein-like II"/>
    <property type="match status" value="1"/>
</dbReference>
<dbReference type="AlphaFoldDB" id="A0A1L7AFD7"/>
<protein>
    <recommendedName>
        <fullName evidence="4">Tripartite tricarboxylate transporter family receptor</fullName>
    </recommendedName>
</protein>
<dbReference type="Pfam" id="PF03401">
    <property type="entry name" value="TctC"/>
    <property type="match status" value="1"/>
</dbReference>
<evidence type="ECO:0000256" key="1">
    <source>
        <dbReference type="ARBA" id="ARBA00006987"/>
    </source>
</evidence>